<dbReference type="AlphaFoldDB" id="X6N2G8"/>
<feature type="compositionally biased region" description="Low complexity" evidence="1">
    <location>
        <begin position="224"/>
        <end position="245"/>
    </location>
</feature>
<evidence type="ECO:0000256" key="1">
    <source>
        <dbReference type="SAM" id="MobiDB-lite"/>
    </source>
</evidence>
<evidence type="ECO:0000313" key="3">
    <source>
        <dbReference type="EMBL" id="ETO20103.1"/>
    </source>
</evidence>
<sequence>MEITNTCAYEQLPSSYDPAEKAKDIELQSRWQWGKKNEATETDQKYENENSKQKNYWTQVLNSSMNNLINAVPSLAIPFTRRKLQLSDNARDNLVKILFAVAWRKNETFQEIIDELIHESTWKTNLRAFVAIYSSVLLWIGGWNLITNCYHAIGLVIVWYIGTLYQNAGFQGSNRPSEFFSYNYSDFQQKYHQRIRVIKSSMSATYGRQMAHTAQKNMTSAHWNANTDGSNSNNNNNNGNDNFADNANSQSAKVHIINLQAIATISAMTTRRRSASDNANAKRTEQQEQVLSINENEENLEKYKKKDPSCWRLYHVRFWFLTGISLLGQFILFIGLFNAGDMLYRQTLKVMPLPLATCLWLFLSIAMMANKYVNTLWAVSCVFPPWYQTRRCEYHESWQKHLEMCCLSIISLFGMNMIAVVIQDSLQDSKP</sequence>
<keyword evidence="2" id="KW-0472">Membrane</keyword>
<feature type="transmembrane region" description="Helical" evidence="2">
    <location>
        <begin position="318"/>
        <end position="339"/>
    </location>
</feature>
<dbReference type="EMBL" id="ASPP01012930">
    <property type="protein sequence ID" value="ETO20103.1"/>
    <property type="molecule type" value="Genomic_DNA"/>
</dbReference>
<feature type="region of interest" description="Disordered" evidence="1">
    <location>
        <begin position="217"/>
        <end position="245"/>
    </location>
</feature>
<organism evidence="3 4">
    <name type="scientific">Reticulomyxa filosa</name>
    <dbReference type="NCBI Taxonomy" id="46433"/>
    <lineage>
        <taxon>Eukaryota</taxon>
        <taxon>Sar</taxon>
        <taxon>Rhizaria</taxon>
        <taxon>Retaria</taxon>
        <taxon>Foraminifera</taxon>
        <taxon>Monothalamids</taxon>
        <taxon>Reticulomyxidae</taxon>
        <taxon>Reticulomyxa</taxon>
    </lineage>
</organism>
<name>X6N2G8_RETFI</name>
<keyword evidence="2" id="KW-1133">Transmembrane helix</keyword>
<keyword evidence="4" id="KW-1185">Reference proteome</keyword>
<feature type="region of interest" description="Disordered" evidence="1">
    <location>
        <begin position="273"/>
        <end position="293"/>
    </location>
</feature>
<accession>X6N2G8</accession>
<reference evidence="3 4" key="1">
    <citation type="journal article" date="2013" name="Curr. Biol.">
        <title>The Genome of the Foraminiferan Reticulomyxa filosa.</title>
        <authorList>
            <person name="Glockner G."/>
            <person name="Hulsmann N."/>
            <person name="Schleicher M."/>
            <person name="Noegel A.A."/>
            <person name="Eichinger L."/>
            <person name="Gallinger C."/>
            <person name="Pawlowski J."/>
            <person name="Sierra R."/>
            <person name="Euteneuer U."/>
            <person name="Pillet L."/>
            <person name="Moustafa A."/>
            <person name="Platzer M."/>
            <person name="Groth M."/>
            <person name="Szafranski K."/>
            <person name="Schliwa M."/>
        </authorList>
    </citation>
    <scope>NUCLEOTIDE SEQUENCE [LARGE SCALE GENOMIC DNA]</scope>
</reference>
<evidence type="ECO:0000313" key="4">
    <source>
        <dbReference type="Proteomes" id="UP000023152"/>
    </source>
</evidence>
<proteinExistence type="predicted"/>
<evidence type="ECO:0000256" key="2">
    <source>
        <dbReference type="SAM" id="Phobius"/>
    </source>
</evidence>
<protein>
    <submittedName>
        <fullName evidence="3">Uncharacterized protein</fullName>
    </submittedName>
</protein>
<keyword evidence="2" id="KW-0812">Transmembrane</keyword>
<feature type="transmembrane region" description="Helical" evidence="2">
    <location>
        <begin position="404"/>
        <end position="422"/>
    </location>
</feature>
<comment type="caution">
    <text evidence="3">The sequence shown here is derived from an EMBL/GenBank/DDBJ whole genome shotgun (WGS) entry which is preliminary data.</text>
</comment>
<gene>
    <name evidence="3" type="ORF">RFI_17118</name>
</gene>
<feature type="non-terminal residue" evidence="3">
    <location>
        <position position="431"/>
    </location>
</feature>
<dbReference type="Proteomes" id="UP000023152">
    <property type="component" value="Unassembled WGS sequence"/>
</dbReference>